<comment type="cofactor">
    <cofactor evidence="1">
        <name>Mn(2+)</name>
        <dbReference type="ChEBI" id="CHEBI:29035"/>
    </cofactor>
</comment>
<evidence type="ECO:0000256" key="3">
    <source>
        <dbReference type="ARBA" id="ARBA00004123"/>
    </source>
</evidence>
<evidence type="ECO:0000259" key="18">
    <source>
        <dbReference type="PROSITE" id="PS51722"/>
    </source>
</evidence>
<organism evidence="19 20">
    <name type="scientific">Hypsibius exemplaris</name>
    <name type="common">Freshwater tardigrade</name>
    <dbReference type="NCBI Taxonomy" id="2072580"/>
    <lineage>
        <taxon>Eukaryota</taxon>
        <taxon>Metazoa</taxon>
        <taxon>Ecdysozoa</taxon>
        <taxon>Tardigrada</taxon>
        <taxon>Eutardigrada</taxon>
        <taxon>Parachela</taxon>
        <taxon>Hypsibioidea</taxon>
        <taxon>Hypsibiidae</taxon>
        <taxon>Hypsibius</taxon>
    </lineage>
</organism>
<dbReference type="FunFam" id="3.40.50.300:FF:000900">
    <property type="entry name" value="Eukaryotic elongation factor, selenocysteine-tRNA-specific"/>
    <property type="match status" value="1"/>
</dbReference>
<dbReference type="InterPro" id="IPR000795">
    <property type="entry name" value="T_Tr_GTP-bd_dom"/>
</dbReference>
<evidence type="ECO:0000256" key="9">
    <source>
        <dbReference type="ARBA" id="ARBA00022741"/>
    </source>
</evidence>
<evidence type="ECO:0000256" key="16">
    <source>
        <dbReference type="ARBA" id="ARBA00076506"/>
    </source>
</evidence>
<dbReference type="InterPro" id="IPR049393">
    <property type="entry name" value="eEFSec_III"/>
</dbReference>
<feature type="domain" description="Tr-type G" evidence="18">
    <location>
        <begin position="9"/>
        <end position="213"/>
    </location>
</feature>
<comment type="subcellular location">
    <subcellularLocation>
        <location evidence="4">Cytoplasm</location>
    </subcellularLocation>
    <subcellularLocation>
        <location evidence="3">Nucleus</location>
    </subcellularLocation>
</comment>
<evidence type="ECO:0000256" key="13">
    <source>
        <dbReference type="ARBA" id="ARBA00023242"/>
    </source>
</evidence>
<dbReference type="CDD" id="cd01889">
    <property type="entry name" value="SelB_euk"/>
    <property type="match status" value="1"/>
</dbReference>
<evidence type="ECO:0000313" key="20">
    <source>
        <dbReference type="Proteomes" id="UP000192578"/>
    </source>
</evidence>
<evidence type="ECO:0000256" key="7">
    <source>
        <dbReference type="ARBA" id="ARBA00022490"/>
    </source>
</evidence>
<dbReference type="InterPro" id="IPR004161">
    <property type="entry name" value="EFTu-like_2"/>
</dbReference>
<proteinExistence type="predicted"/>
<comment type="catalytic activity">
    <reaction evidence="14">
        <text>GTP + H2O = GDP + phosphate + H(+)</text>
        <dbReference type="Rhea" id="RHEA:19669"/>
        <dbReference type="ChEBI" id="CHEBI:15377"/>
        <dbReference type="ChEBI" id="CHEBI:15378"/>
        <dbReference type="ChEBI" id="CHEBI:37565"/>
        <dbReference type="ChEBI" id="CHEBI:43474"/>
        <dbReference type="ChEBI" id="CHEBI:58189"/>
    </reaction>
    <physiologicalReaction direction="left-to-right" evidence="14">
        <dbReference type="Rhea" id="RHEA:19670"/>
    </physiologicalReaction>
</comment>
<keyword evidence="13" id="KW-0539">Nucleus</keyword>
<evidence type="ECO:0000256" key="17">
    <source>
        <dbReference type="ARBA" id="ARBA00082387"/>
    </source>
</evidence>
<evidence type="ECO:0000256" key="15">
    <source>
        <dbReference type="ARBA" id="ARBA00054716"/>
    </source>
</evidence>
<dbReference type="Pfam" id="PF21208">
    <property type="entry name" value="euk_SelB_III"/>
    <property type="match status" value="1"/>
</dbReference>
<dbReference type="OrthoDB" id="2067at2759"/>
<evidence type="ECO:0000256" key="14">
    <source>
        <dbReference type="ARBA" id="ARBA00049117"/>
    </source>
</evidence>
<dbReference type="InterPro" id="IPR009000">
    <property type="entry name" value="Transl_B-barrel_sf"/>
</dbReference>
<dbReference type="GO" id="GO:0005737">
    <property type="term" value="C:cytoplasm"/>
    <property type="evidence" value="ECO:0007669"/>
    <property type="project" value="UniProtKB-SubCell"/>
</dbReference>
<dbReference type="CDD" id="cd04094">
    <property type="entry name" value="eSelB_III"/>
    <property type="match status" value="1"/>
</dbReference>
<keyword evidence="7" id="KW-0963">Cytoplasm</keyword>
<dbReference type="Pfam" id="PF21131">
    <property type="entry name" value="eEFSec_4th"/>
    <property type="match status" value="1"/>
</dbReference>
<protein>
    <recommendedName>
        <fullName evidence="5">Selenocysteine-specific elongation factor</fullName>
    </recommendedName>
    <alternativeName>
        <fullName evidence="17">Elongation factor sec</fullName>
    </alternativeName>
    <alternativeName>
        <fullName evidence="16">Eukaryotic elongation factor, selenocysteine-tRNA-specific</fullName>
    </alternativeName>
</protein>
<evidence type="ECO:0000313" key="19">
    <source>
        <dbReference type="EMBL" id="OQV19801.1"/>
    </source>
</evidence>
<dbReference type="Pfam" id="PF00009">
    <property type="entry name" value="GTP_EFTU"/>
    <property type="match status" value="1"/>
</dbReference>
<evidence type="ECO:0000256" key="1">
    <source>
        <dbReference type="ARBA" id="ARBA00001936"/>
    </source>
</evidence>
<accession>A0A1W0WX65</accession>
<gene>
    <name evidence="19" type="ORF">BV898_06073</name>
</gene>
<dbReference type="PANTHER" id="PTHR43721:SF11">
    <property type="entry name" value="SELENOCYSTEINE-SPECIFIC ELONGATION FACTOR"/>
    <property type="match status" value="1"/>
</dbReference>
<dbReference type="InterPro" id="IPR005225">
    <property type="entry name" value="Small_GTP-bd"/>
</dbReference>
<dbReference type="EMBL" id="MTYJ01000035">
    <property type="protein sequence ID" value="OQV19801.1"/>
    <property type="molecule type" value="Genomic_DNA"/>
</dbReference>
<dbReference type="SUPFAM" id="SSF52540">
    <property type="entry name" value="P-loop containing nucleoside triphosphate hydrolases"/>
    <property type="match status" value="1"/>
</dbReference>
<keyword evidence="10" id="KW-0378">Hydrolase</keyword>
<dbReference type="Pfam" id="PF03144">
    <property type="entry name" value="GTP_EFTU_D2"/>
    <property type="match status" value="1"/>
</dbReference>
<dbReference type="GO" id="GO:0003746">
    <property type="term" value="F:translation elongation factor activity"/>
    <property type="evidence" value="ECO:0007669"/>
    <property type="project" value="UniProtKB-KW"/>
</dbReference>
<keyword evidence="20" id="KW-1185">Reference proteome</keyword>
<evidence type="ECO:0000256" key="8">
    <source>
        <dbReference type="ARBA" id="ARBA00022553"/>
    </source>
</evidence>
<dbReference type="GO" id="GO:0003924">
    <property type="term" value="F:GTPase activity"/>
    <property type="evidence" value="ECO:0007669"/>
    <property type="project" value="InterPro"/>
</dbReference>
<keyword evidence="19" id="KW-0251">Elongation factor</keyword>
<keyword evidence="11" id="KW-0648">Protein biosynthesis</keyword>
<evidence type="ECO:0000256" key="4">
    <source>
        <dbReference type="ARBA" id="ARBA00004496"/>
    </source>
</evidence>
<dbReference type="AlphaFoldDB" id="A0A1W0WX65"/>
<dbReference type="PRINTS" id="PR00315">
    <property type="entry name" value="ELONGATNFCT"/>
</dbReference>
<dbReference type="GO" id="GO:0005525">
    <property type="term" value="F:GTP binding"/>
    <property type="evidence" value="ECO:0007669"/>
    <property type="project" value="UniProtKB-KW"/>
</dbReference>
<dbReference type="NCBIfam" id="TIGR00231">
    <property type="entry name" value="small_GTP"/>
    <property type="match status" value="1"/>
</dbReference>
<comment type="function">
    <text evidence="15">Translation factor required for the incorporation of the rare amino acid selenocysteine encoded by UGA codons. Replaces the eRF1-eRF3-GTP ternary complex for the insertion of selenocysteine directed by the UGA codon. Insertion of selenocysteine at UGA codons is mediated by SECISBP2 and EEFSEC: SECISBP2 (1) specifically binds the SECIS sequence once the 80S ribosome encounters an in-frame UGA codon and (2) contacts the RPS27A/eS31 of the 40S ribosome before ribosome stalling. (3) GTP-bound EEFSEC then delivers selenocysteinyl-tRNA(Sec) to the 80S ribosome and adopts a preaccommodated state conformation. (4) After GTP hydrolysis, EEFSEC dissociates from the assembly, selenocysteinyl-tRNA(Sec) accommodates, and peptide bond synthesis and selenoprotein elongation occur.</text>
</comment>
<dbReference type="Gene3D" id="2.40.30.10">
    <property type="entry name" value="Translation factors"/>
    <property type="match status" value="2"/>
</dbReference>
<sequence>MASPSPDNSVNFNIGVLGHVDSGKTALCRALSTTSSTASFDKNPQSQERGITLDLGFSSFSTPIPEHLRDGLSQSKTFIQYTLVDCPGHASLIRTILSGAQIMDLMFLVVDVTKGMQTQTAECLVIGEICCGKMIVVLNKIDLLPEDKRHQMILKMRTRIEKTLQTTKFAGAPLVAVAARINSLESAETQCLGMEDLLRTLSAATIIPHRDPTGSLLFSVDHCFTIRGQGTVMTGTVLAGTAKVNDPIEIVATKDTRKIKSMQMFRLPVQQAVQGDRVGICVPNFDAKLLERGFAAAPGTLHTIYGAVVCVSKIPYFKHPIRSRAKFHVTLGHETVMAKLQLFQSDKSIRPLELDYSEEYRHLEEVPESSDSCTAFALIELETPVVGQKGQLMIASKLDSDIHQNACRLAFHGRLIEAYLDRDYHSTQLFKLKIFKTKERSGVVERMQDRESVIVRNMVKKETDIGKFERLKVQLSTGEQGFIESAFGKSGKIKVRIPGGLKESTVVALTKPAKAKTANGDIDEDAGPRDATADASVILVKLEFKRFIHDSRKQMIQS</sequence>
<evidence type="ECO:0000256" key="11">
    <source>
        <dbReference type="ARBA" id="ARBA00022917"/>
    </source>
</evidence>
<evidence type="ECO:0000256" key="2">
    <source>
        <dbReference type="ARBA" id="ARBA00001946"/>
    </source>
</evidence>
<dbReference type="PROSITE" id="PS51722">
    <property type="entry name" value="G_TR_2"/>
    <property type="match status" value="1"/>
</dbReference>
<dbReference type="Gene3D" id="3.40.50.300">
    <property type="entry name" value="P-loop containing nucleotide triphosphate hydrolases"/>
    <property type="match status" value="1"/>
</dbReference>
<dbReference type="InterPro" id="IPR049394">
    <property type="entry name" value="eEFSec_C"/>
</dbReference>
<evidence type="ECO:0000256" key="6">
    <source>
        <dbReference type="ARBA" id="ARBA00022481"/>
    </source>
</evidence>
<keyword evidence="12" id="KW-0342">GTP-binding</keyword>
<reference evidence="20" key="1">
    <citation type="submission" date="2017-01" db="EMBL/GenBank/DDBJ databases">
        <title>Comparative genomics of anhydrobiosis in the tardigrade Hypsibius dujardini.</title>
        <authorList>
            <person name="Yoshida Y."/>
            <person name="Koutsovoulos G."/>
            <person name="Laetsch D."/>
            <person name="Stevens L."/>
            <person name="Kumar S."/>
            <person name="Horikawa D."/>
            <person name="Ishino K."/>
            <person name="Komine S."/>
            <person name="Tomita M."/>
            <person name="Blaxter M."/>
            <person name="Arakawa K."/>
        </authorList>
    </citation>
    <scope>NUCLEOTIDE SEQUENCE [LARGE SCALE GENOMIC DNA]</scope>
    <source>
        <strain evidence="20">Z151</strain>
    </source>
</reference>
<dbReference type="InterPro" id="IPR050055">
    <property type="entry name" value="EF-Tu_GTPase"/>
</dbReference>
<name>A0A1W0WX65_HYPEX</name>
<keyword evidence="9" id="KW-0547">Nucleotide-binding</keyword>
<dbReference type="GO" id="GO:0005634">
    <property type="term" value="C:nucleus"/>
    <property type="evidence" value="ECO:0007669"/>
    <property type="project" value="UniProtKB-SubCell"/>
</dbReference>
<dbReference type="InterPro" id="IPR027417">
    <property type="entry name" value="P-loop_NTPase"/>
</dbReference>
<comment type="caution">
    <text evidence="19">The sequence shown here is derived from an EMBL/GenBank/DDBJ whole genome shotgun (WGS) entry which is preliminary data.</text>
</comment>
<dbReference type="PANTHER" id="PTHR43721">
    <property type="entry name" value="ELONGATION FACTOR TU-RELATED"/>
    <property type="match status" value="1"/>
</dbReference>
<dbReference type="GO" id="GO:0001514">
    <property type="term" value="P:selenocysteine incorporation"/>
    <property type="evidence" value="ECO:0007669"/>
    <property type="project" value="TreeGrafter"/>
</dbReference>
<comment type="cofactor">
    <cofactor evidence="2">
        <name>Mg(2+)</name>
        <dbReference type="ChEBI" id="CHEBI:18420"/>
    </cofactor>
</comment>
<dbReference type="SUPFAM" id="SSF50447">
    <property type="entry name" value="Translation proteins"/>
    <property type="match status" value="1"/>
</dbReference>
<dbReference type="FunFam" id="2.40.30.10:FF:000052">
    <property type="entry name" value="Selenocysteine-specific elongation factor EF-Sec"/>
    <property type="match status" value="1"/>
</dbReference>
<keyword evidence="8" id="KW-0597">Phosphoprotein</keyword>
<evidence type="ECO:0000256" key="5">
    <source>
        <dbReference type="ARBA" id="ARBA00015953"/>
    </source>
</evidence>
<dbReference type="Proteomes" id="UP000192578">
    <property type="component" value="Unassembled WGS sequence"/>
</dbReference>
<dbReference type="CDD" id="cd03696">
    <property type="entry name" value="SelB_II"/>
    <property type="match status" value="1"/>
</dbReference>
<keyword evidence="6" id="KW-0488">Methylation</keyword>
<evidence type="ECO:0000256" key="10">
    <source>
        <dbReference type="ARBA" id="ARBA00022801"/>
    </source>
</evidence>
<evidence type="ECO:0000256" key="12">
    <source>
        <dbReference type="ARBA" id="ARBA00023134"/>
    </source>
</evidence>